<keyword evidence="3 4" id="KW-0178">Competence</keyword>
<organism evidence="5">
    <name type="scientific">Ornithinibacillus sp. 4-3</name>
    <dbReference type="NCBI Taxonomy" id="3231488"/>
    <lineage>
        <taxon>Bacteria</taxon>
        <taxon>Bacillati</taxon>
        <taxon>Bacillota</taxon>
        <taxon>Bacilli</taxon>
        <taxon>Bacillales</taxon>
        <taxon>Bacillaceae</taxon>
        <taxon>Ornithinibacillus</taxon>
    </lineage>
</organism>
<dbReference type="NCBIfam" id="NF002644">
    <property type="entry name" value="PRK02315.1-5"/>
    <property type="match status" value="1"/>
</dbReference>
<dbReference type="GO" id="GO:0042174">
    <property type="term" value="P:negative regulation of sporulation resulting in formation of a cellular spore"/>
    <property type="evidence" value="ECO:0007669"/>
    <property type="project" value="UniProtKB-UniRule"/>
</dbReference>
<comment type="similarity">
    <text evidence="1 4">Belongs to the MecA family.</text>
</comment>
<evidence type="ECO:0000256" key="4">
    <source>
        <dbReference type="HAMAP-Rule" id="MF_01124"/>
    </source>
</evidence>
<comment type="domain">
    <text evidence="4">The N-terminal domain has binding sites for ComK and probably for unfolded/aggregated proteins; the C-terminal domain interacts with ClpC.</text>
</comment>
<evidence type="ECO:0000256" key="2">
    <source>
        <dbReference type="ARBA" id="ARBA00011738"/>
    </source>
</evidence>
<comment type="function">
    <text evidence="4">Enables the recognition and targeting of unfolded and aggregated proteins to the ClpC protease or to other proteins involved in proteolysis. Acts negatively in the development of competence by binding ComK and recruiting it to the ClpCP protease. When overexpressed, inhibits sporulation. Also involved in Spx degradation by ClpC.</text>
</comment>
<accession>A0AB39HPN5</accession>
<dbReference type="InterPro" id="IPR008681">
    <property type="entry name" value="Neg-reg_MecA"/>
</dbReference>
<evidence type="ECO:0000313" key="5">
    <source>
        <dbReference type="EMBL" id="XDK33887.1"/>
    </source>
</evidence>
<keyword evidence="4" id="KW-0749">Sporulation</keyword>
<dbReference type="AlphaFoldDB" id="A0AB39HPN5"/>
<dbReference type="GO" id="GO:0030420">
    <property type="term" value="P:establishment of competence for transformation"/>
    <property type="evidence" value="ECO:0007669"/>
    <property type="project" value="UniProtKB-KW"/>
</dbReference>
<protein>
    <recommendedName>
        <fullName evidence="4">Adapter protein MecA</fullName>
    </recommendedName>
</protein>
<dbReference type="InterPro" id="IPR038471">
    <property type="entry name" value="MecA_C_sf"/>
</dbReference>
<evidence type="ECO:0000256" key="1">
    <source>
        <dbReference type="ARBA" id="ARBA00005397"/>
    </source>
</evidence>
<dbReference type="GO" id="GO:0045808">
    <property type="term" value="P:negative regulation of establishment of competence for transformation"/>
    <property type="evidence" value="ECO:0007669"/>
    <property type="project" value="UniProtKB-UniRule"/>
</dbReference>
<sequence>MEIERINENTVKFYISYIDIEDRGFEREEIWYNRERGEQLFWQMMEELNYKEDFSFEGPLWIQVQALEKGLEVLVTRAQLSANGENVEIPVDGEKTIDIPIEEKIENMFEQGSAKLTEEAEQDWSNDDSDNVMWIVVSFDDFEDVIQLSHAFKANHEHIEESLYHFEDNYYLCIEFTEDIFNDDEQENIICQILEFANESEASIHVIEEYGKTIFEKDALTQVRKYFPA</sequence>
<gene>
    <name evidence="4 5" type="primary">mecA</name>
    <name evidence="5" type="ORF">AB4Y30_05905</name>
</gene>
<dbReference type="GO" id="GO:0030435">
    <property type="term" value="P:sporulation resulting in formation of a cellular spore"/>
    <property type="evidence" value="ECO:0007669"/>
    <property type="project" value="UniProtKB-KW"/>
</dbReference>
<dbReference type="HAMAP" id="MF_01124">
    <property type="entry name" value="MecA"/>
    <property type="match status" value="1"/>
</dbReference>
<dbReference type="RefSeq" id="WP_368654565.1">
    <property type="nucleotide sequence ID" value="NZ_CP162599.1"/>
</dbReference>
<dbReference type="EMBL" id="CP162599">
    <property type="protein sequence ID" value="XDK33887.1"/>
    <property type="molecule type" value="Genomic_DNA"/>
</dbReference>
<name>A0AB39HPN5_9BACI</name>
<dbReference type="GO" id="GO:0030674">
    <property type="term" value="F:protein-macromolecule adaptor activity"/>
    <property type="evidence" value="ECO:0007669"/>
    <property type="project" value="UniProtKB-UniRule"/>
</dbReference>
<proteinExistence type="inferred from homology"/>
<comment type="subunit">
    <text evidence="2 4">Homodimer.</text>
</comment>
<reference evidence="5" key="1">
    <citation type="submission" date="2024-07" db="EMBL/GenBank/DDBJ databases">
        <title>Halotolerant mesophilic bacterium Ornithinibacillus sp. 4-3, sp. nov., isolated from soil.</title>
        <authorList>
            <person name="Sidarenka A.V."/>
            <person name="Guliayeva D.E."/>
            <person name="Leanovich S.I."/>
            <person name="Hileuskaya K.S."/>
            <person name="Akhremchuk A.E."/>
            <person name="Sikolenko M.A."/>
            <person name="Valentovich L.N."/>
        </authorList>
    </citation>
    <scope>NUCLEOTIDE SEQUENCE</scope>
    <source>
        <strain evidence="5">4-3</strain>
    </source>
</reference>
<dbReference type="Gene3D" id="3.30.70.1950">
    <property type="match status" value="1"/>
</dbReference>
<dbReference type="Pfam" id="PF05389">
    <property type="entry name" value="MecA"/>
    <property type="match status" value="1"/>
</dbReference>
<dbReference type="PIRSF" id="PIRSF029008">
    <property type="entry name" value="MecA"/>
    <property type="match status" value="1"/>
</dbReference>
<dbReference type="PANTHER" id="PTHR39161">
    <property type="entry name" value="ADAPTER PROTEIN MECA"/>
    <property type="match status" value="1"/>
</dbReference>
<dbReference type="PANTHER" id="PTHR39161:SF1">
    <property type="entry name" value="ADAPTER PROTEIN MECA 1"/>
    <property type="match status" value="1"/>
</dbReference>
<evidence type="ECO:0000256" key="3">
    <source>
        <dbReference type="ARBA" id="ARBA00023287"/>
    </source>
</evidence>